<organism evidence="1 2">
    <name type="scientific">Sulfuracidifex metallicus DSM 6482 = JCM 9184</name>
    <dbReference type="NCBI Taxonomy" id="523847"/>
    <lineage>
        <taxon>Archaea</taxon>
        <taxon>Thermoproteota</taxon>
        <taxon>Thermoprotei</taxon>
        <taxon>Sulfolobales</taxon>
        <taxon>Sulfolobaceae</taxon>
        <taxon>Sulfuracidifex</taxon>
    </lineage>
</organism>
<sequence length="69" mass="8355">MPLKIEYDTTSIKCDWCKQVIKGKPLTVKTCCNNKPWVFCSERCYRQWMTEWLRRQEQIKGKRKTGKLL</sequence>
<dbReference type="EMBL" id="WGGD01000005">
    <property type="protein sequence ID" value="MUN28320.1"/>
    <property type="molecule type" value="Genomic_DNA"/>
</dbReference>
<evidence type="ECO:0000313" key="2">
    <source>
        <dbReference type="Proteomes" id="UP000470772"/>
    </source>
</evidence>
<keyword evidence="2" id="KW-1185">Reference proteome</keyword>
<comment type="caution">
    <text evidence="1">The sequence shown here is derived from an EMBL/GenBank/DDBJ whole genome shotgun (WGS) entry which is preliminary data.</text>
</comment>
<proteinExistence type="predicted"/>
<protein>
    <submittedName>
        <fullName evidence="1">TRASH domain-containing protein</fullName>
    </submittedName>
</protein>
<accession>A0A6A9QJA1</accession>
<name>A0A6A9QJA1_SULME</name>
<dbReference type="Proteomes" id="UP000470772">
    <property type="component" value="Unassembled WGS sequence"/>
</dbReference>
<gene>
    <name evidence="1" type="ORF">GC250_02295</name>
</gene>
<dbReference type="AlphaFoldDB" id="A0A6A9QJA1"/>
<evidence type="ECO:0000313" key="1">
    <source>
        <dbReference type="EMBL" id="MUN28320.1"/>
    </source>
</evidence>
<reference evidence="1 2" key="1">
    <citation type="submission" date="2019-10" db="EMBL/GenBank/DDBJ databases">
        <title>Sequencing and Assembly of Multiple Reported Metal-Biooxidizing Members of the Extremely Thermoacidophilic Archaeal Family Sulfolobaceae.</title>
        <authorList>
            <person name="Counts J.A."/>
            <person name="Kelly R.M."/>
        </authorList>
    </citation>
    <scope>NUCLEOTIDE SEQUENCE [LARGE SCALE GENOMIC DNA]</scope>
    <source>
        <strain evidence="1 2">DSM 6482</strain>
    </source>
</reference>